<organism evidence="1 2">
    <name type="scientific">Pleurodeles waltl</name>
    <name type="common">Iberian ribbed newt</name>
    <dbReference type="NCBI Taxonomy" id="8319"/>
    <lineage>
        <taxon>Eukaryota</taxon>
        <taxon>Metazoa</taxon>
        <taxon>Chordata</taxon>
        <taxon>Craniata</taxon>
        <taxon>Vertebrata</taxon>
        <taxon>Euteleostomi</taxon>
        <taxon>Amphibia</taxon>
        <taxon>Batrachia</taxon>
        <taxon>Caudata</taxon>
        <taxon>Salamandroidea</taxon>
        <taxon>Salamandridae</taxon>
        <taxon>Pleurodelinae</taxon>
        <taxon>Pleurodeles</taxon>
    </lineage>
</organism>
<evidence type="ECO:0000313" key="1">
    <source>
        <dbReference type="EMBL" id="KAJ1091112.1"/>
    </source>
</evidence>
<dbReference type="AlphaFoldDB" id="A0AAV7LL35"/>
<dbReference type="InterPro" id="IPR004244">
    <property type="entry name" value="Transposase_22"/>
</dbReference>
<accession>A0AAV7LL35</accession>
<proteinExistence type="predicted"/>
<sequence>MDTAITSLTMEAKSMLLDIAGFQSQVTGLEHRMMTMEDHIHTFLDKEQDLLFLRSKLTDLEDRSRRNNVCFFGFPEHAEDTDTPSFLRAILPKLTEIAFDPPLEFQRAHRLGPKRKDGTSRPCPIIACLLRHGQALRLLLAA</sequence>
<gene>
    <name evidence="1" type="ORF">NDU88_004239</name>
</gene>
<dbReference type="Gene3D" id="3.30.70.1820">
    <property type="entry name" value="L1 transposable element, RRM domain"/>
    <property type="match status" value="1"/>
</dbReference>
<name>A0AAV7LL35_PLEWA</name>
<reference evidence="1" key="1">
    <citation type="journal article" date="2022" name="bioRxiv">
        <title>Sequencing and chromosome-scale assembly of the giantPleurodeles waltlgenome.</title>
        <authorList>
            <person name="Brown T."/>
            <person name="Elewa A."/>
            <person name="Iarovenko S."/>
            <person name="Subramanian E."/>
            <person name="Araus A.J."/>
            <person name="Petzold A."/>
            <person name="Susuki M."/>
            <person name="Suzuki K.-i.T."/>
            <person name="Hayashi T."/>
            <person name="Toyoda A."/>
            <person name="Oliveira C."/>
            <person name="Osipova E."/>
            <person name="Leigh N.D."/>
            <person name="Simon A."/>
            <person name="Yun M.H."/>
        </authorList>
    </citation>
    <scope>NUCLEOTIDE SEQUENCE</scope>
    <source>
        <strain evidence="1">20211129_DDA</strain>
        <tissue evidence="1">Liver</tissue>
    </source>
</reference>
<comment type="caution">
    <text evidence="1">The sequence shown here is derived from an EMBL/GenBank/DDBJ whole genome shotgun (WGS) entry which is preliminary data.</text>
</comment>
<evidence type="ECO:0000313" key="2">
    <source>
        <dbReference type="Proteomes" id="UP001066276"/>
    </source>
</evidence>
<dbReference type="Proteomes" id="UP001066276">
    <property type="component" value="Chromosome 11"/>
</dbReference>
<protein>
    <submittedName>
        <fullName evidence="1">Uncharacterized protein</fullName>
    </submittedName>
</protein>
<dbReference type="PANTHER" id="PTHR11505">
    <property type="entry name" value="L1 TRANSPOSABLE ELEMENT-RELATED"/>
    <property type="match status" value="1"/>
</dbReference>
<keyword evidence="2" id="KW-1185">Reference proteome</keyword>
<dbReference type="EMBL" id="JANPWB010000015">
    <property type="protein sequence ID" value="KAJ1091112.1"/>
    <property type="molecule type" value="Genomic_DNA"/>
</dbReference>